<keyword evidence="1 4" id="KW-0560">Oxidoreductase</keyword>
<dbReference type="InterPro" id="IPR036661">
    <property type="entry name" value="Luciferase-like_sf"/>
</dbReference>
<evidence type="ECO:0000313" key="4">
    <source>
        <dbReference type="EMBL" id="MFC5820827.1"/>
    </source>
</evidence>
<evidence type="ECO:0000256" key="2">
    <source>
        <dbReference type="ARBA" id="ARBA00023033"/>
    </source>
</evidence>
<sequence>VRLALTQEFFSFDGEHFRIPRTSIRPRPLSPDLTENLLMTWASPESMTMSADSGAAPLFTNYRGWDALREQLGAFNEIRSGHGWPASTSAIATTVYVHEDDERAREIGEQYWRKTSAMTTWHYDKLGSEYFMPDATDDERALVVKKGYEDQASAGLFGSPESVAEQIRELQEVADVGHLITLHSFGDMPFDLVETSMRLFAKDVLPTIQTFGDREPSAVPYRDVVEQRSAATGS</sequence>
<dbReference type="InterPro" id="IPR050766">
    <property type="entry name" value="Bact_Lucif_Oxidored"/>
</dbReference>
<feature type="non-terminal residue" evidence="4">
    <location>
        <position position="1"/>
    </location>
</feature>
<dbReference type="PANTHER" id="PTHR30137">
    <property type="entry name" value="LUCIFERASE-LIKE MONOOXYGENASE"/>
    <property type="match status" value="1"/>
</dbReference>
<dbReference type="RefSeq" id="WP_378524974.1">
    <property type="nucleotide sequence ID" value="NZ_JBHSNW010000027.1"/>
</dbReference>
<dbReference type="InterPro" id="IPR011251">
    <property type="entry name" value="Luciferase-like_dom"/>
</dbReference>
<dbReference type="EC" id="1.-.-.-" evidence="4"/>
<proteinExistence type="predicted"/>
<gene>
    <name evidence="4" type="ORF">ACFPUY_37510</name>
</gene>
<dbReference type="Gene3D" id="3.20.20.30">
    <property type="entry name" value="Luciferase-like domain"/>
    <property type="match status" value="1"/>
</dbReference>
<keyword evidence="2" id="KW-0503">Monooxygenase</keyword>
<dbReference type="EMBL" id="JBHSNW010000027">
    <property type="protein sequence ID" value="MFC5820827.1"/>
    <property type="molecule type" value="Genomic_DNA"/>
</dbReference>
<keyword evidence="5" id="KW-1185">Reference proteome</keyword>
<dbReference type="Proteomes" id="UP001596096">
    <property type="component" value="Unassembled WGS sequence"/>
</dbReference>
<feature type="domain" description="Luciferase-like" evidence="3">
    <location>
        <begin position="2"/>
        <end position="173"/>
    </location>
</feature>
<accession>A0ABW1C662</accession>
<dbReference type="GO" id="GO:0016491">
    <property type="term" value="F:oxidoreductase activity"/>
    <property type="evidence" value="ECO:0007669"/>
    <property type="project" value="UniProtKB-KW"/>
</dbReference>
<organism evidence="4 5">
    <name type="scientific">Nonomuraea harbinensis</name>
    <dbReference type="NCBI Taxonomy" id="1286938"/>
    <lineage>
        <taxon>Bacteria</taxon>
        <taxon>Bacillati</taxon>
        <taxon>Actinomycetota</taxon>
        <taxon>Actinomycetes</taxon>
        <taxon>Streptosporangiales</taxon>
        <taxon>Streptosporangiaceae</taxon>
        <taxon>Nonomuraea</taxon>
    </lineage>
</organism>
<name>A0ABW1C662_9ACTN</name>
<evidence type="ECO:0000259" key="3">
    <source>
        <dbReference type="Pfam" id="PF00296"/>
    </source>
</evidence>
<dbReference type="PANTHER" id="PTHR30137:SF8">
    <property type="entry name" value="BLR5498 PROTEIN"/>
    <property type="match status" value="1"/>
</dbReference>
<reference evidence="5" key="1">
    <citation type="journal article" date="2019" name="Int. J. Syst. Evol. Microbiol.">
        <title>The Global Catalogue of Microorganisms (GCM) 10K type strain sequencing project: providing services to taxonomists for standard genome sequencing and annotation.</title>
        <authorList>
            <consortium name="The Broad Institute Genomics Platform"/>
            <consortium name="The Broad Institute Genome Sequencing Center for Infectious Disease"/>
            <person name="Wu L."/>
            <person name="Ma J."/>
        </authorList>
    </citation>
    <scope>NUCLEOTIDE SEQUENCE [LARGE SCALE GENOMIC DNA]</scope>
    <source>
        <strain evidence="5">CGMCC 4.7106</strain>
    </source>
</reference>
<evidence type="ECO:0000256" key="1">
    <source>
        <dbReference type="ARBA" id="ARBA00023002"/>
    </source>
</evidence>
<evidence type="ECO:0000313" key="5">
    <source>
        <dbReference type="Proteomes" id="UP001596096"/>
    </source>
</evidence>
<dbReference type="Pfam" id="PF00296">
    <property type="entry name" value="Bac_luciferase"/>
    <property type="match status" value="1"/>
</dbReference>
<protein>
    <submittedName>
        <fullName evidence="4">LLM class flavin-dependent oxidoreductase</fullName>
        <ecNumber evidence="4">1.-.-.-</ecNumber>
    </submittedName>
</protein>
<dbReference type="SUPFAM" id="SSF51679">
    <property type="entry name" value="Bacterial luciferase-like"/>
    <property type="match status" value="1"/>
</dbReference>
<comment type="caution">
    <text evidence="4">The sequence shown here is derived from an EMBL/GenBank/DDBJ whole genome shotgun (WGS) entry which is preliminary data.</text>
</comment>